<comment type="caution">
    <text evidence="2">The sequence shown here is derived from an EMBL/GenBank/DDBJ whole genome shotgun (WGS) entry which is preliminary data.</text>
</comment>
<keyword evidence="1" id="KW-0472">Membrane</keyword>
<dbReference type="RefSeq" id="WP_169532958.1">
    <property type="nucleotide sequence ID" value="NZ_JABBGH010000003.1"/>
</dbReference>
<name>A0A7Y0AH48_9BACT</name>
<protein>
    <submittedName>
        <fullName evidence="2">Uncharacterized protein</fullName>
    </submittedName>
</protein>
<keyword evidence="1" id="KW-1133">Transmembrane helix</keyword>
<keyword evidence="1" id="KW-0812">Transmembrane</keyword>
<sequence length="167" mass="17738">MANLLWSAFNVVVALGLLYATVQAARLLRQRFGITLAIFFSLGMVLLASRGSSPPAMPNANLLGSLPPGTPLGNGSAINTTTLGSGMKLMMLAEYFETAGVVKPRGLYAAIQGVVIGHRWRPVLGTATQAGQQLRYVAVLEHSWLLLGVPIFKQTQEYTGAMPLAAL</sequence>
<evidence type="ECO:0000313" key="2">
    <source>
        <dbReference type="EMBL" id="NML67279.1"/>
    </source>
</evidence>
<proteinExistence type="predicted"/>
<evidence type="ECO:0000313" key="3">
    <source>
        <dbReference type="Proteomes" id="UP000559626"/>
    </source>
</evidence>
<dbReference type="Proteomes" id="UP000559626">
    <property type="component" value="Unassembled WGS sequence"/>
</dbReference>
<dbReference type="EMBL" id="JABBGH010000003">
    <property type="protein sequence ID" value="NML67279.1"/>
    <property type="molecule type" value="Genomic_DNA"/>
</dbReference>
<dbReference type="AlphaFoldDB" id="A0A7Y0AH48"/>
<reference evidence="2 3" key="1">
    <citation type="submission" date="2020-04" db="EMBL/GenBank/DDBJ databases">
        <title>Hymenobacter polaris sp. nov., isolated from Arctic soil.</title>
        <authorList>
            <person name="Dahal R.H."/>
        </authorList>
    </citation>
    <scope>NUCLEOTIDE SEQUENCE [LARGE SCALE GENOMIC DNA]</scope>
    <source>
        <strain evidence="2 3">RP-2-7</strain>
    </source>
</reference>
<organism evidence="2 3">
    <name type="scientific">Hymenobacter polaris</name>
    <dbReference type="NCBI Taxonomy" id="2682546"/>
    <lineage>
        <taxon>Bacteria</taxon>
        <taxon>Pseudomonadati</taxon>
        <taxon>Bacteroidota</taxon>
        <taxon>Cytophagia</taxon>
        <taxon>Cytophagales</taxon>
        <taxon>Hymenobacteraceae</taxon>
        <taxon>Hymenobacter</taxon>
    </lineage>
</organism>
<feature type="transmembrane region" description="Helical" evidence="1">
    <location>
        <begin position="30"/>
        <end position="48"/>
    </location>
</feature>
<accession>A0A7Y0AH48</accession>
<evidence type="ECO:0000256" key="1">
    <source>
        <dbReference type="SAM" id="Phobius"/>
    </source>
</evidence>
<keyword evidence="3" id="KW-1185">Reference proteome</keyword>
<gene>
    <name evidence="2" type="ORF">HHL22_18905</name>
</gene>